<dbReference type="CDD" id="cd04301">
    <property type="entry name" value="NAT_SF"/>
    <property type="match status" value="1"/>
</dbReference>
<dbReference type="InterPro" id="IPR050832">
    <property type="entry name" value="Bact_Acetyltransf"/>
</dbReference>
<dbReference type="Proteomes" id="UP000295783">
    <property type="component" value="Unassembled WGS sequence"/>
</dbReference>
<dbReference type="GO" id="GO:0016747">
    <property type="term" value="F:acyltransferase activity, transferring groups other than amino-acyl groups"/>
    <property type="evidence" value="ECO:0007669"/>
    <property type="project" value="InterPro"/>
</dbReference>
<dbReference type="PROSITE" id="PS51186">
    <property type="entry name" value="GNAT"/>
    <property type="match status" value="1"/>
</dbReference>
<evidence type="ECO:0000259" key="3">
    <source>
        <dbReference type="PROSITE" id="PS51186"/>
    </source>
</evidence>
<feature type="domain" description="N-acetyltransferase" evidence="3">
    <location>
        <begin position="6"/>
        <end position="176"/>
    </location>
</feature>
<proteinExistence type="predicted"/>
<dbReference type="PANTHER" id="PTHR43877:SF1">
    <property type="entry name" value="ACETYLTRANSFERASE"/>
    <property type="match status" value="1"/>
</dbReference>
<accession>A0A4R6WYQ1</accession>
<evidence type="ECO:0000313" key="5">
    <source>
        <dbReference type="Proteomes" id="UP000295783"/>
    </source>
</evidence>
<dbReference type="Gene3D" id="3.40.630.30">
    <property type="match status" value="1"/>
</dbReference>
<dbReference type="InterPro" id="IPR000182">
    <property type="entry name" value="GNAT_dom"/>
</dbReference>
<gene>
    <name evidence="4" type="ORF">A8950_1142</name>
</gene>
<comment type="caution">
    <text evidence="4">The sequence shown here is derived from an EMBL/GenBank/DDBJ whole genome shotgun (WGS) entry which is preliminary data.</text>
</comment>
<dbReference type="RefSeq" id="WP_133612598.1">
    <property type="nucleotide sequence ID" value="NZ_SNYW01000006.1"/>
</dbReference>
<dbReference type="PANTHER" id="PTHR43877">
    <property type="entry name" value="AMINOALKYLPHOSPHONATE N-ACETYLTRANSFERASE-RELATED-RELATED"/>
    <property type="match status" value="1"/>
</dbReference>
<sequence>MWTFDFRIRRADMIDIPGLRLMQERSLRILGRDFYTAKVLDAFLQRMSTMDESVVAEGHYFTAIDVSGRFVGSGGWSRRRPGYDGGGLQAGLPADTGLVRSVFVEPDWARRGVASALMRQVESDAMRCGIRHLRLAATLSGVDFYRSRGYRAVNAGAFDLGPDEAFGYVDMTKALMQMDELNSLAS</sequence>
<protein>
    <submittedName>
        <fullName evidence="4">N-acetylglutamate synthase-like GNAT family acetyltransferase</fullName>
    </submittedName>
</protein>
<evidence type="ECO:0000256" key="2">
    <source>
        <dbReference type="ARBA" id="ARBA00023315"/>
    </source>
</evidence>
<keyword evidence="5" id="KW-1185">Reference proteome</keyword>
<dbReference type="Pfam" id="PF13673">
    <property type="entry name" value="Acetyltransf_10"/>
    <property type="match status" value="1"/>
</dbReference>
<dbReference type="SUPFAM" id="SSF55729">
    <property type="entry name" value="Acyl-CoA N-acyltransferases (Nat)"/>
    <property type="match status" value="1"/>
</dbReference>
<dbReference type="EMBL" id="SNYW01000006">
    <property type="protein sequence ID" value="TDQ84583.1"/>
    <property type="molecule type" value="Genomic_DNA"/>
</dbReference>
<keyword evidence="2" id="KW-0012">Acyltransferase</keyword>
<evidence type="ECO:0000313" key="4">
    <source>
        <dbReference type="EMBL" id="TDQ84583.1"/>
    </source>
</evidence>
<keyword evidence="1 4" id="KW-0808">Transferase</keyword>
<name>A0A4R6WYQ1_9PROT</name>
<dbReference type="OrthoDB" id="118465at2"/>
<organism evidence="4 5">
    <name type="scientific">Dongia mobilis</name>
    <dbReference type="NCBI Taxonomy" id="578943"/>
    <lineage>
        <taxon>Bacteria</taxon>
        <taxon>Pseudomonadati</taxon>
        <taxon>Pseudomonadota</taxon>
        <taxon>Alphaproteobacteria</taxon>
        <taxon>Rhodospirillales</taxon>
        <taxon>Dongiaceae</taxon>
        <taxon>Dongia</taxon>
    </lineage>
</organism>
<evidence type="ECO:0000256" key="1">
    <source>
        <dbReference type="ARBA" id="ARBA00022679"/>
    </source>
</evidence>
<reference evidence="4 5" key="1">
    <citation type="submission" date="2019-03" db="EMBL/GenBank/DDBJ databases">
        <title>Genomic Encyclopedia of Type Strains, Phase III (KMG-III): the genomes of soil and plant-associated and newly described type strains.</title>
        <authorList>
            <person name="Whitman W."/>
        </authorList>
    </citation>
    <scope>NUCLEOTIDE SEQUENCE [LARGE SCALE GENOMIC DNA]</scope>
    <source>
        <strain evidence="4 5">CGMCC 1.7660</strain>
    </source>
</reference>
<dbReference type="AlphaFoldDB" id="A0A4R6WYQ1"/>
<dbReference type="InterPro" id="IPR016181">
    <property type="entry name" value="Acyl_CoA_acyltransferase"/>
</dbReference>